<dbReference type="Proteomes" id="UP000250266">
    <property type="component" value="Unassembled WGS sequence"/>
</dbReference>
<dbReference type="SUPFAM" id="SSF48452">
    <property type="entry name" value="TPR-like"/>
    <property type="match status" value="1"/>
</dbReference>
<evidence type="ECO:0000313" key="2">
    <source>
        <dbReference type="Proteomes" id="UP000250266"/>
    </source>
</evidence>
<dbReference type="InterPro" id="IPR011990">
    <property type="entry name" value="TPR-like_helical_dom_sf"/>
</dbReference>
<accession>A0A8E2DZH2</accession>
<feature type="non-terminal residue" evidence="1">
    <location>
        <position position="1"/>
    </location>
</feature>
<keyword evidence="2" id="KW-1185">Reference proteome</keyword>
<feature type="non-terminal residue" evidence="1">
    <location>
        <position position="121"/>
    </location>
</feature>
<protein>
    <submittedName>
        <fullName evidence="1">Uncharacterized protein</fullName>
    </submittedName>
</protein>
<organism evidence="1 2">
    <name type="scientific">Lepidopterella palustris CBS 459.81</name>
    <dbReference type="NCBI Taxonomy" id="1314670"/>
    <lineage>
        <taxon>Eukaryota</taxon>
        <taxon>Fungi</taxon>
        <taxon>Dikarya</taxon>
        <taxon>Ascomycota</taxon>
        <taxon>Pezizomycotina</taxon>
        <taxon>Dothideomycetes</taxon>
        <taxon>Pleosporomycetidae</taxon>
        <taxon>Mytilinidiales</taxon>
        <taxon>Argynnaceae</taxon>
        <taxon>Lepidopterella</taxon>
    </lineage>
</organism>
<gene>
    <name evidence="1" type="ORF">K432DRAFT_272172</name>
</gene>
<dbReference type="Gene3D" id="1.25.40.10">
    <property type="entry name" value="Tetratricopeptide repeat domain"/>
    <property type="match status" value="1"/>
</dbReference>
<name>A0A8E2DZH2_9PEZI</name>
<evidence type="ECO:0000313" key="1">
    <source>
        <dbReference type="EMBL" id="OCK74498.1"/>
    </source>
</evidence>
<sequence length="121" mass="14149">PNQVYWLNNLADKYYMLWEEFCRPGDLEKALKAAKSALKAIPNKSIDYMSFLNNYSTILERKYQYTYNVDALKEAIELICQAISLTRKDHLESAKLYSNLGFMLQSLFEETKDPSYLEEAL</sequence>
<dbReference type="EMBL" id="KV745467">
    <property type="protein sequence ID" value="OCK74498.1"/>
    <property type="molecule type" value="Genomic_DNA"/>
</dbReference>
<proteinExistence type="predicted"/>
<dbReference type="AlphaFoldDB" id="A0A8E2DZH2"/>
<reference evidence="1 2" key="1">
    <citation type="journal article" date="2016" name="Nat. Commun.">
        <title>Ectomycorrhizal ecology is imprinted in the genome of the dominant symbiotic fungus Cenococcum geophilum.</title>
        <authorList>
            <consortium name="DOE Joint Genome Institute"/>
            <person name="Peter M."/>
            <person name="Kohler A."/>
            <person name="Ohm R.A."/>
            <person name="Kuo A."/>
            <person name="Krutzmann J."/>
            <person name="Morin E."/>
            <person name="Arend M."/>
            <person name="Barry K.W."/>
            <person name="Binder M."/>
            <person name="Choi C."/>
            <person name="Clum A."/>
            <person name="Copeland A."/>
            <person name="Grisel N."/>
            <person name="Haridas S."/>
            <person name="Kipfer T."/>
            <person name="LaButti K."/>
            <person name="Lindquist E."/>
            <person name="Lipzen A."/>
            <person name="Maire R."/>
            <person name="Meier B."/>
            <person name="Mihaltcheva S."/>
            <person name="Molinier V."/>
            <person name="Murat C."/>
            <person name="Poggeler S."/>
            <person name="Quandt C.A."/>
            <person name="Sperisen C."/>
            <person name="Tritt A."/>
            <person name="Tisserant E."/>
            <person name="Crous P.W."/>
            <person name="Henrissat B."/>
            <person name="Nehls U."/>
            <person name="Egli S."/>
            <person name="Spatafora J.W."/>
            <person name="Grigoriev I.V."/>
            <person name="Martin F.M."/>
        </authorList>
    </citation>
    <scope>NUCLEOTIDE SEQUENCE [LARGE SCALE GENOMIC DNA]</scope>
    <source>
        <strain evidence="1 2">CBS 459.81</strain>
    </source>
</reference>